<dbReference type="SUPFAM" id="SSF49373">
    <property type="entry name" value="Invasin/intimin cell-adhesion fragments"/>
    <property type="match status" value="1"/>
</dbReference>
<feature type="chain" id="PRO_5013268499" description="IPT/TIG domain-containing protein" evidence="1">
    <location>
        <begin position="24"/>
        <end position="531"/>
    </location>
</feature>
<organism evidence="3 4">
    <name type="scientific">Flagellimonas flava</name>
    <dbReference type="NCBI Taxonomy" id="570519"/>
    <lineage>
        <taxon>Bacteria</taxon>
        <taxon>Pseudomonadati</taxon>
        <taxon>Bacteroidota</taxon>
        <taxon>Flavobacteriia</taxon>
        <taxon>Flavobacteriales</taxon>
        <taxon>Flavobacteriaceae</taxon>
        <taxon>Flagellimonas</taxon>
    </lineage>
</organism>
<dbReference type="OrthoDB" id="708305at2"/>
<dbReference type="RefSeq" id="WP_073178774.1">
    <property type="nucleotide sequence ID" value="NZ_FQWL01000002.1"/>
</dbReference>
<dbReference type="STRING" id="570519.SAMN04488116_1933"/>
<dbReference type="InterPro" id="IPR014756">
    <property type="entry name" value="Ig_E-set"/>
</dbReference>
<keyword evidence="4" id="KW-1185">Reference proteome</keyword>
<feature type="signal peptide" evidence="1">
    <location>
        <begin position="1"/>
        <end position="23"/>
    </location>
</feature>
<dbReference type="PROSITE" id="PS51257">
    <property type="entry name" value="PROKAR_LIPOPROTEIN"/>
    <property type="match status" value="1"/>
</dbReference>
<dbReference type="SUPFAM" id="SSF81296">
    <property type="entry name" value="E set domains"/>
    <property type="match status" value="1"/>
</dbReference>
<dbReference type="SUPFAM" id="SSF82171">
    <property type="entry name" value="DPP6 N-terminal domain-like"/>
    <property type="match status" value="1"/>
</dbReference>
<name>A0A1M5L2W2_9FLAO</name>
<evidence type="ECO:0000256" key="1">
    <source>
        <dbReference type="SAM" id="SignalP"/>
    </source>
</evidence>
<dbReference type="AlphaFoldDB" id="A0A1M5L2W2"/>
<reference evidence="4" key="1">
    <citation type="submission" date="2016-11" db="EMBL/GenBank/DDBJ databases">
        <authorList>
            <person name="Varghese N."/>
            <person name="Submissions S."/>
        </authorList>
    </citation>
    <scope>NUCLEOTIDE SEQUENCE [LARGE SCALE GENOMIC DNA]</scope>
    <source>
        <strain evidence="4">DSM 22638</strain>
    </source>
</reference>
<sequence>MRKMIYVGSLVLAMGLLVLSCGKDDGPDTPQVPAPNITGHNGSGAVGAPLIVNGSSFGTSISDNTVTLNGTAVTLSEANANKLTGTVPVGATTGKIKVTTAGGTDTSEDDFEVTTGGTNAIILDKTSLELFSLDTLDLPEITNIGDFENQEADWDSNNENVLSITEEGSIVAHKSGLAELTVTIGNHVATCSVIVNPSILVAGVENINGIDRAAFWKNGEVNYLSEGLSAAEAIAVDDGGNIYVTGFKRNEQDISVATLWINGEPHFLEDGLSISYANSIYIDTAENSNNIYVVGYKVTDDMEGYATAMLWEYGASPIEIPNNESMEEAKSVTADENGTIIVVGVESKDAKSKARLWKIPGNGIVLSEESADEAYARDVIIDNKGEIMVVGSNRAGEFNSAKLWQVGGETTNIEGGDGSNATAYSVFPKDNKLYAVGYEKGGNYYDATLWEIENGQTQSTTDLTDNVSLAPHEAKSIFILENMAYVVGYRTFNGEKAMLWTIDLENGKSIDYQYLDSSNSAYSYANSVYVR</sequence>
<proteinExistence type="predicted"/>
<evidence type="ECO:0000313" key="3">
    <source>
        <dbReference type="EMBL" id="SHG59434.1"/>
    </source>
</evidence>
<dbReference type="EMBL" id="FQWL01000002">
    <property type="protein sequence ID" value="SHG59434.1"/>
    <property type="molecule type" value="Genomic_DNA"/>
</dbReference>
<dbReference type="Gene3D" id="2.60.40.1080">
    <property type="match status" value="1"/>
</dbReference>
<dbReference type="InterPro" id="IPR002909">
    <property type="entry name" value="IPT_dom"/>
</dbReference>
<accession>A0A1M5L2W2</accession>
<dbReference type="Pfam" id="PF01833">
    <property type="entry name" value="TIG"/>
    <property type="match status" value="1"/>
</dbReference>
<dbReference type="InterPro" id="IPR008964">
    <property type="entry name" value="Invasin/intimin_cell_adhesion"/>
</dbReference>
<keyword evidence="1" id="KW-0732">Signal</keyword>
<evidence type="ECO:0000259" key="2">
    <source>
        <dbReference type="Pfam" id="PF01833"/>
    </source>
</evidence>
<protein>
    <recommendedName>
        <fullName evidence="2">IPT/TIG domain-containing protein</fullName>
    </recommendedName>
</protein>
<gene>
    <name evidence="3" type="ORF">SAMN04488116_1933</name>
</gene>
<evidence type="ECO:0000313" key="4">
    <source>
        <dbReference type="Proteomes" id="UP000184532"/>
    </source>
</evidence>
<dbReference type="Proteomes" id="UP000184532">
    <property type="component" value="Unassembled WGS sequence"/>
</dbReference>
<dbReference type="InterPro" id="IPR015943">
    <property type="entry name" value="WD40/YVTN_repeat-like_dom_sf"/>
</dbReference>
<dbReference type="Gene3D" id="2.130.10.10">
    <property type="entry name" value="YVTN repeat-like/Quinoprotein amine dehydrogenase"/>
    <property type="match status" value="1"/>
</dbReference>
<feature type="domain" description="IPT/TIG" evidence="2">
    <location>
        <begin position="36"/>
        <end position="108"/>
    </location>
</feature>
<dbReference type="Gene3D" id="2.60.40.10">
    <property type="entry name" value="Immunoglobulins"/>
    <property type="match status" value="1"/>
</dbReference>
<dbReference type="InterPro" id="IPR013783">
    <property type="entry name" value="Ig-like_fold"/>
</dbReference>